<dbReference type="InterPro" id="IPR023298">
    <property type="entry name" value="ATPase_P-typ_TM_dom_sf"/>
</dbReference>
<evidence type="ECO:0000256" key="1">
    <source>
        <dbReference type="ARBA" id="ARBA00004651"/>
    </source>
</evidence>
<dbReference type="GO" id="GO:0036376">
    <property type="term" value="P:sodium ion export across plasma membrane"/>
    <property type="evidence" value="ECO:0007669"/>
    <property type="project" value="TreeGrafter"/>
</dbReference>
<sequence length="99" mass="11127">MTAAHDKNSLKATSPQMDLDRITRGLSSAKAAQVLARDGPNALSPPRTTPEWVKFCKNLFGGFALLLWIGAFLCYVAYSVDYFTMEYPTKDNVRFQRHP</sequence>
<dbReference type="SMART" id="SM00831">
    <property type="entry name" value="Cation_ATPase_N"/>
    <property type="match status" value="1"/>
</dbReference>
<dbReference type="PANTHER" id="PTHR43294:SF13">
    <property type="entry name" value="SODIUM_POTASSIUM-TRANSPORTING ATPASE SUBUNIT ALPHA"/>
    <property type="match status" value="1"/>
</dbReference>
<evidence type="ECO:0000256" key="3">
    <source>
        <dbReference type="SAM" id="Phobius"/>
    </source>
</evidence>
<dbReference type="GO" id="GO:0030007">
    <property type="term" value="P:intracellular potassium ion homeostasis"/>
    <property type="evidence" value="ECO:0007669"/>
    <property type="project" value="TreeGrafter"/>
</dbReference>
<accession>A0A914R7M8</accession>
<evidence type="ECO:0000313" key="5">
    <source>
        <dbReference type="Proteomes" id="UP000887564"/>
    </source>
</evidence>
<feature type="transmembrane region" description="Helical" evidence="3">
    <location>
        <begin position="59"/>
        <end position="78"/>
    </location>
</feature>
<evidence type="ECO:0000256" key="2">
    <source>
        <dbReference type="ARBA" id="ARBA00022475"/>
    </source>
</evidence>
<keyword evidence="3" id="KW-1133">Transmembrane helix</keyword>
<keyword evidence="3" id="KW-0472">Membrane</keyword>
<name>A0A914R7M8_PAREQ</name>
<dbReference type="WBParaSite" id="PEQ_0000264401-mRNA-1">
    <property type="protein sequence ID" value="PEQ_0000264401-mRNA-1"/>
    <property type="gene ID" value="PEQ_0000264401"/>
</dbReference>
<evidence type="ECO:0000259" key="4">
    <source>
        <dbReference type="SMART" id="SM00831"/>
    </source>
</evidence>
<dbReference type="InterPro" id="IPR004014">
    <property type="entry name" value="ATPase_P-typ_cation-transptr_N"/>
</dbReference>
<dbReference type="AlphaFoldDB" id="A0A914R7M8"/>
<protein>
    <submittedName>
        <fullName evidence="6">Cation-transporting P-type ATPase N-terminal domain-containing protein</fullName>
    </submittedName>
</protein>
<proteinExistence type="predicted"/>
<dbReference type="Gene3D" id="2.70.150.10">
    <property type="entry name" value="Calcium-transporting ATPase, cytoplasmic transduction domain A"/>
    <property type="match status" value="1"/>
</dbReference>
<dbReference type="GO" id="GO:0006883">
    <property type="term" value="P:intracellular sodium ion homeostasis"/>
    <property type="evidence" value="ECO:0007669"/>
    <property type="project" value="TreeGrafter"/>
</dbReference>
<keyword evidence="3" id="KW-0812">Transmembrane</keyword>
<organism evidence="5 6">
    <name type="scientific">Parascaris equorum</name>
    <name type="common">Equine roundworm</name>
    <dbReference type="NCBI Taxonomy" id="6256"/>
    <lineage>
        <taxon>Eukaryota</taxon>
        <taxon>Metazoa</taxon>
        <taxon>Ecdysozoa</taxon>
        <taxon>Nematoda</taxon>
        <taxon>Chromadorea</taxon>
        <taxon>Rhabditida</taxon>
        <taxon>Spirurina</taxon>
        <taxon>Ascaridomorpha</taxon>
        <taxon>Ascaridoidea</taxon>
        <taxon>Ascarididae</taxon>
        <taxon>Parascaris</taxon>
    </lineage>
</organism>
<comment type="subcellular location">
    <subcellularLocation>
        <location evidence="1">Cell membrane</location>
        <topology evidence="1">Multi-pass membrane protein</topology>
    </subcellularLocation>
</comment>
<dbReference type="SUPFAM" id="SSF81665">
    <property type="entry name" value="Calcium ATPase, transmembrane domain M"/>
    <property type="match status" value="1"/>
</dbReference>
<keyword evidence="2" id="KW-1003">Cell membrane</keyword>
<evidence type="ECO:0000313" key="6">
    <source>
        <dbReference type="WBParaSite" id="PEQ_0000264401-mRNA-1"/>
    </source>
</evidence>
<dbReference type="Proteomes" id="UP000887564">
    <property type="component" value="Unplaced"/>
</dbReference>
<dbReference type="Pfam" id="PF00690">
    <property type="entry name" value="Cation_ATPase_N"/>
    <property type="match status" value="1"/>
</dbReference>
<dbReference type="GO" id="GO:0005886">
    <property type="term" value="C:plasma membrane"/>
    <property type="evidence" value="ECO:0007669"/>
    <property type="project" value="UniProtKB-SubCell"/>
</dbReference>
<keyword evidence="5" id="KW-1185">Reference proteome</keyword>
<dbReference type="GO" id="GO:0005391">
    <property type="term" value="F:P-type sodium:potassium-exchanging transporter activity"/>
    <property type="evidence" value="ECO:0007669"/>
    <property type="project" value="TreeGrafter"/>
</dbReference>
<dbReference type="PANTHER" id="PTHR43294">
    <property type="entry name" value="SODIUM/POTASSIUM-TRANSPORTING ATPASE SUBUNIT ALPHA"/>
    <property type="match status" value="1"/>
</dbReference>
<dbReference type="GO" id="GO:1990573">
    <property type="term" value="P:potassium ion import across plasma membrane"/>
    <property type="evidence" value="ECO:0007669"/>
    <property type="project" value="TreeGrafter"/>
</dbReference>
<feature type="domain" description="Cation-transporting P-type ATPase N-terminal" evidence="4">
    <location>
        <begin position="13"/>
        <end position="79"/>
    </location>
</feature>
<reference evidence="6" key="1">
    <citation type="submission" date="2022-11" db="UniProtKB">
        <authorList>
            <consortium name="WormBaseParasite"/>
        </authorList>
    </citation>
    <scope>IDENTIFICATION</scope>
</reference>
<dbReference type="Gene3D" id="1.20.1110.10">
    <property type="entry name" value="Calcium-transporting ATPase, transmembrane domain"/>
    <property type="match status" value="1"/>
</dbReference>
<dbReference type="GO" id="GO:1902600">
    <property type="term" value="P:proton transmembrane transport"/>
    <property type="evidence" value="ECO:0007669"/>
    <property type="project" value="TreeGrafter"/>
</dbReference>
<dbReference type="InterPro" id="IPR050510">
    <property type="entry name" value="Cation_transp_ATPase_P-type"/>
</dbReference>